<dbReference type="GO" id="GO:0005886">
    <property type="term" value="C:plasma membrane"/>
    <property type="evidence" value="ECO:0007669"/>
    <property type="project" value="TreeGrafter"/>
</dbReference>
<dbReference type="InterPro" id="IPR036097">
    <property type="entry name" value="HisK_dim/P_sf"/>
</dbReference>
<dbReference type="InterPro" id="IPR003661">
    <property type="entry name" value="HisK_dim/P_dom"/>
</dbReference>
<evidence type="ECO:0000256" key="4">
    <source>
        <dbReference type="ARBA" id="ARBA00022679"/>
    </source>
</evidence>
<dbReference type="OrthoDB" id="711632at2"/>
<dbReference type="SMART" id="SM00387">
    <property type="entry name" value="HATPase_c"/>
    <property type="match status" value="1"/>
</dbReference>
<accession>A0A327T262</accession>
<dbReference type="SMART" id="SM00388">
    <property type="entry name" value="HisKA"/>
    <property type="match status" value="1"/>
</dbReference>
<evidence type="ECO:0000256" key="3">
    <source>
        <dbReference type="ARBA" id="ARBA00022553"/>
    </source>
</evidence>
<keyword evidence="6" id="KW-1133">Transmembrane helix</keyword>
<evidence type="ECO:0000256" key="6">
    <source>
        <dbReference type="SAM" id="Phobius"/>
    </source>
</evidence>
<dbReference type="CDD" id="cd00082">
    <property type="entry name" value="HisKA"/>
    <property type="match status" value="1"/>
</dbReference>
<evidence type="ECO:0000256" key="1">
    <source>
        <dbReference type="ARBA" id="ARBA00000085"/>
    </source>
</evidence>
<dbReference type="PRINTS" id="PR00344">
    <property type="entry name" value="BCTRLSENSOR"/>
</dbReference>
<sequence>MRIINPVLSKKIFITFLAFFTIIAISVFYLDDSMRRKLKHISKISESVMLDQVASDQAMLRLHQTEVFFQKSFLDHYDSKTDYKIKVYHTQLLQVFDAIDSVIRKKPETEGLSAEQVTKMWNWYSKKGGLSTRLYLLKNLFDNLLIANLEANLKNRALSNAGLNIHMPERNPENYTGILKKVKSNKNKTLFGRIKDAIVNKSSDSDRASTLNNKRISEVVDSVTRKIIVNDKYVYEKKLKQLQLVSVNVIGSHKKLIVIHTEINDKLESIINDSKEISYKMQREFNYSAFKSLKETTLLINKFFIAAILMILIFAVLLIEFLIKLHRSEEILLMKNEQSMVMAKQKMDLLLYMSHEVRHPLTAIRSFLHLFAKAGLSPAQIEMLESIRFSSDMLLHTLSDTLDAAKLESSEIRINNAPFNPNNLFSEVVEGLGYGAVKKDLKMDYHFKGDEHAIVLGDALRLKQVLYNLLSNAVKYTKVGGVKINANLLSIKGNYILYVDITDTGEGISCEQQVNLFSKYHQTNSALGKIGTGLGLYICKLLVEMQEGKINMTNSVIGKGSTFSFYIPYE</sequence>
<dbReference type="EMBL" id="QLLR01000002">
    <property type="protein sequence ID" value="RAJ35756.1"/>
    <property type="molecule type" value="Genomic_DNA"/>
</dbReference>
<name>A0A327T262_9SPHI</name>
<dbReference type="PANTHER" id="PTHR43047">
    <property type="entry name" value="TWO-COMPONENT HISTIDINE PROTEIN KINASE"/>
    <property type="match status" value="1"/>
</dbReference>
<gene>
    <name evidence="8" type="ORF">LY11_01003</name>
</gene>
<dbReference type="PANTHER" id="PTHR43047:SF72">
    <property type="entry name" value="OSMOSENSING HISTIDINE PROTEIN KINASE SLN1"/>
    <property type="match status" value="1"/>
</dbReference>
<evidence type="ECO:0000256" key="5">
    <source>
        <dbReference type="ARBA" id="ARBA00022777"/>
    </source>
</evidence>
<feature type="transmembrane region" description="Helical" evidence="6">
    <location>
        <begin position="303"/>
        <end position="323"/>
    </location>
</feature>
<keyword evidence="4" id="KW-0808">Transferase</keyword>
<keyword evidence="6" id="KW-0812">Transmembrane</keyword>
<dbReference type="Pfam" id="PF00512">
    <property type="entry name" value="HisKA"/>
    <property type="match status" value="1"/>
</dbReference>
<proteinExistence type="predicted"/>
<dbReference type="Pfam" id="PF02518">
    <property type="entry name" value="HATPase_c"/>
    <property type="match status" value="1"/>
</dbReference>
<dbReference type="GO" id="GO:0000155">
    <property type="term" value="F:phosphorelay sensor kinase activity"/>
    <property type="evidence" value="ECO:0007669"/>
    <property type="project" value="InterPro"/>
</dbReference>
<keyword evidence="3" id="KW-0597">Phosphoprotein</keyword>
<dbReference type="GO" id="GO:0009927">
    <property type="term" value="F:histidine phosphotransfer kinase activity"/>
    <property type="evidence" value="ECO:0007669"/>
    <property type="project" value="TreeGrafter"/>
</dbReference>
<dbReference type="RefSeq" id="WP_111632591.1">
    <property type="nucleotide sequence ID" value="NZ_QLLR01000002.1"/>
</dbReference>
<keyword evidence="6" id="KW-0472">Membrane</keyword>
<reference evidence="8 9" key="1">
    <citation type="submission" date="2018-06" db="EMBL/GenBank/DDBJ databases">
        <title>Genomic Encyclopedia of Archaeal and Bacterial Type Strains, Phase II (KMG-II): from individual species to whole genera.</title>
        <authorList>
            <person name="Goeker M."/>
        </authorList>
    </citation>
    <scope>NUCLEOTIDE SEQUENCE [LARGE SCALE GENOMIC DNA]</scope>
    <source>
        <strain evidence="8 9">DSM 14825</strain>
    </source>
</reference>
<dbReference type="InterPro" id="IPR004358">
    <property type="entry name" value="Sig_transdc_His_kin-like_C"/>
</dbReference>
<comment type="catalytic activity">
    <reaction evidence="1">
        <text>ATP + protein L-histidine = ADP + protein N-phospho-L-histidine.</text>
        <dbReference type="EC" id="2.7.13.3"/>
    </reaction>
</comment>
<dbReference type="EC" id="2.7.13.3" evidence="2"/>
<evidence type="ECO:0000259" key="7">
    <source>
        <dbReference type="PROSITE" id="PS50109"/>
    </source>
</evidence>
<dbReference type="InterPro" id="IPR036890">
    <property type="entry name" value="HATPase_C_sf"/>
</dbReference>
<dbReference type="SUPFAM" id="SSF55874">
    <property type="entry name" value="ATPase domain of HSP90 chaperone/DNA topoisomerase II/histidine kinase"/>
    <property type="match status" value="1"/>
</dbReference>
<evidence type="ECO:0000256" key="2">
    <source>
        <dbReference type="ARBA" id="ARBA00012438"/>
    </source>
</evidence>
<evidence type="ECO:0000313" key="8">
    <source>
        <dbReference type="EMBL" id="RAJ35756.1"/>
    </source>
</evidence>
<dbReference type="Proteomes" id="UP000249754">
    <property type="component" value="Unassembled WGS sequence"/>
</dbReference>
<dbReference type="PROSITE" id="PS50109">
    <property type="entry name" value="HIS_KIN"/>
    <property type="match status" value="1"/>
</dbReference>
<dbReference type="InterPro" id="IPR003594">
    <property type="entry name" value="HATPase_dom"/>
</dbReference>
<evidence type="ECO:0000313" key="9">
    <source>
        <dbReference type="Proteomes" id="UP000249754"/>
    </source>
</evidence>
<protein>
    <recommendedName>
        <fullName evidence="2">histidine kinase</fullName>
        <ecNumber evidence="2">2.7.13.3</ecNumber>
    </recommendedName>
</protein>
<keyword evidence="5" id="KW-0418">Kinase</keyword>
<dbReference type="Gene3D" id="1.10.287.130">
    <property type="match status" value="1"/>
</dbReference>
<feature type="domain" description="Histidine kinase" evidence="7">
    <location>
        <begin position="352"/>
        <end position="570"/>
    </location>
</feature>
<dbReference type="Gene3D" id="3.30.565.10">
    <property type="entry name" value="Histidine kinase-like ATPase, C-terminal domain"/>
    <property type="match status" value="1"/>
</dbReference>
<feature type="transmembrane region" description="Helical" evidence="6">
    <location>
        <begin position="12"/>
        <end position="30"/>
    </location>
</feature>
<dbReference type="AlphaFoldDB" id="A0A327T262"/>
<comment type="caution">
    <text evidence="8">The sequence shown here is derived from an EMBL/GenBank/DDBJ whole genome shotgun (WGS) entry which is preliminary data.</text>
</comment>
<dbReference type="InterPro" id="IPR005467">
    <property type="entry name" value="His_kinase_dom"/>
</dbReference>
<dbReference type="SUPFAM" id="SSF47384">
    <property type="entry name" value="Homodimeric domain of signal transducing histidine kinase"/>
    <property type="match status" value="1"/>
</dbReference>
<organism evidence="8 9">
    <name type="scientific">Pedobacter cryoconitis</name>
    <dbReference type="NCBI Taxonomy" id="188932"/>
    <lineage>
        <taxon>Bacteria</taxon>
        <taxon>Pseudomonadati</taxon>
        <taxon>Bacteroidota</taxon>
        <taxon>Sphingobacteriia</taxon>
        <taxon>Sphingobacteriales</taxon>
        <taxon>Sphingobacteriaceae</taxon>
        <taxon>Pedobacter</taxon>
    </lineage>
</organism>